<protein>
    <recommendedName>
        <fullName evidence="3">PLAT domain-containing protein</fullName>
    </recommendedName>
</protein>
<evidence type="ECO:0000256" key="2">
    <source>
        <dbReference type="SAM" id="SignalP"/>
    </source>
</evidence>
<evidence type="ECO:0000259" key="3">
    <source>
        <dbReference type="PROSITE" id="PS50095"/>
    </source>
</evidence>
<dbReference type="InterPro" id="IPR001024">
    <property type="entry name" value="PLAT/LH2_dom"/>
</dbReference>
<name>A0A251QNK6_PRUPE</name>
<evidence type="ECO:0000313" key="4">
    <source>
        <dbReference type="EMBL" id="ONI25020.1"/>
    </source>
</evidence>
<dbReference type="PROSITE" id="PS50095">
    <property type="entry name" value="PLAT"/>
    <property type="match status" value="1"/>
</dbReference>
<feature type="domain" description="PLAT" evidence="3">
    <location>
        <begin position="38"/>
        <end position="164"/>
    </location>
</feature>
<reference evidence="4 5" key="1">
    <citation type="journal article" date="2013" name="Nat. Genet.">
        <title>The high-quality draft genome of peach (Prunus persica) identifies unique patterns of genetic diversity, domestication and genome evolution.</title>
        <authorList>
            <consortium name="International Peach Genome Initiative"/>
            <person name="Verde I."/>
            <person name="Abbott A.G."/>
            <person name="Scalabrin S."/>
            <person name="Jung S."/>
            <person name="Shu S."/>
            <person name="Marroni F."/>
            <person name="Zhebentyayeva T."/>
            <person name="Dettori M.T."/>
            <person name="Grimwood J."/>
            <person name="Cattonaro F."/>
            <person name="Zuccolo A."/>
            <person name="Rossini L."/>
            <person name="Jenkins J."/>
            <person name="Vendramin E."/>
            <person name="Meisel L.A."/>
            <person name="Decroocq V."/>
            <person name="Sosinski B."/>
            <person name="Prochnik S."/>
            <person name="Mitros T."/>
            <person name="Policriti A."/>
            <person name="Cipriani G."/>
            <person name="Dondini L."/>
            <person name="Ficklin S."/>
            <person name="Goodstein D.M."/>
            <person name="Xuan P."/>
            <person name="Del Fabbro C."/>
            <person name="Aramini V."/>
            <person name="Copetti D."/>
            <person name="Gonzalez S."/>
            <person name="Horner D.S."/>
            <person name="Falchi R."/>
            <person name="Lucas S."/>
            <person name="Mica E."/>
            <person name="Maldonado J."/>
            <person name="Lazzari B."/>
            <person name="Bielenberg D."/>
            <person name="Pirona R."/>
            <person name="Miculan M."/>
            <person name="Barakat A."/>
            <person name="Testolin R."/>
            <person name="Stella A."/>
            <person name="Tartarini S."/>
            <person name="Tonutti P."/>
            <person name="Arus P."/>
            <person name="Orellana A."/>
            <person name="Wells C."/>
            <person name="Main D."/>
            <person name="Vizzotto G."/>
            <person name="Silva H."/>
            <person name="Salamini F."/>
            <person name="Schmutz J."/>
            <person name="Morgante M."/>
            <person name="Rokhsar D.S."/>
        </authorList>
    </citation>
    <scope>NUCLEOTIDE SEQUENCE [LARGE SCALE GENOMIC DNA]</scope>
    <source>
        <strain evidence="5">cv. Nemared</strain>
    </source>
</reference>
<feature type="chain" id="PRO_5012580711" description="PLAT domain-containing protein" evidence="2">
    <location>
        <begin position="33"/>
        <end position="193"/>
    </location>
</feature>
<dbReference type="EMBL" id="CM007652">
    <property type="protein sequence ID" value="ONI25020.1"/>
    <property type="molecule type" value="Genomic_DNA"/>
</dbReference>
<dbReference type="PANTHER" id="PTHR31718">
    <property type="entry name" value="PLAT DOMAIN-CONTAINING PROTEIN"/>
    <property type="match status" value="1"/>
</dbReference>
<proteinExistence type="predicted"/>
<keyword evidence="2" id="KW-0732">Signal</keyword>
<dbReference type="InterPro" id="IPR010417">
    <property type="entry name" value="Embryo-specific_ATS3"/>
</dbReference>
<accession>A0A251QNK6</accession>
<sequence length="193" mass="21170">MHLINKLETKMSSRGVTLTLIMITLFLSTASGDSHDKCVYTIYIKTGSLMKAGTDSKISLSLGDFSGSSVWVPDLESWGLMSPYHDYFERGNLDVFSVRGRCMDGPVCRLSLTCDGSGAHPGWYCDHVEVAATGPDTGCSKSMFYVQQWLSSDVPPFELTASVDACNPWNINAVADEQEKCGKFVVVNPARYE</sequence>
<dbReference type="InterPro" id="IPR036392">
    <property type="entry name" value="PLAT/LH2_dom_sf"/>
</dbReference>
<dbReference type="PANTHER" id="PTHR31718:SF47">
    <property type="entry name" value="OS06G0206401 PROTEIN"/>
    <property type="match status" value="1"/>
</dbReference>
<dbReference type="Gene3D" id="2.60.60.20">
    <property type="entry name" value="PLAT/LH2 domain"/>
    <property type="match status" value="1"/>
</dbReference>
<gene>
    <name evidence="4" type="ORF">PRUPE_2G275000</name>
</gene>
<dbReference type="Proteomes" id="UP000006882">
    <property type="component" value="Chromosome G2"/>
</dbReference>
<evidence type="ECO:0000313" key="5">
    <source>
        <dbReference type="Proteomes" id="UP000006882"/>
    </source>
</evidence>
<evidence type="ECO:0000256" key="1">
    <source>
        <dbReference type="PROSITE-ProRule" id="PRU00152"/>
    </source>
</evidence>
<dbReference type="Gramene" id="ONI25020">
    <property type="protein sequence ID" value="ONI25020"/>
    <property type="gene ID" value="PRUPE_2G275000"/>
</dbReference>
<dbReference type="SUPFAM" id="SSF49723">
    <property type="entry name" value="Lipase/lipooxygenase domain (PLAT/LH2 domain)"/>
    <property type="match status" value="1"/>
</dbReference>
<feature type="signal peptide" evidence="2">
    <location>
        <begin position="1"/>
        <end position="32"/>
    </location>
</feature>
<dbReference type="Pfam" id="PF06232">
    <property type="entry name" value="ATS3"/>
    <property type="match status" value="1"/>
</dbReference>
<dbReference type="AlphaFoldDB" id="A0A251QNK6"/>
<organism evidence="4 5">
    <name type="scientific">Prunus persica</name>
    <name type="common">Peach</name>
    <name type="synonym">Amygdalus persica</name>
    <dbReference type="NCBI Taxonomy" id="3760"/>
    <lineage>
        <taxon>Eukaryota</taxon>
        <taxon>Viridiplantae</taxon>
        <taxon>Streptophyta</taxon>
        <taxon>Embryophyta</taxon>
        <taxon>Tracheophyta</taxon>
        <taxon>Spermatophyta</taxon>
        <taxon>Magnoliopsida</taxon>
        <taxon>eudicotyledons</taxon>
        <taxon>Gunneridae</taxon>
        <taxon>Pentapetalae</taxon>
        <taxon>rosids</taxon>
        <taxon>fabids</taxon>
        <taxon>Rosales</taxon>
        <taxon>Rosaceae</taxon>
        <taxon>Amygdaloideae</taxon>
        <taxon>Amygdaleae</taxon>
        <taxon>Prunus</taxon>
    </lineage>
</organism>
<comment type="caution">
    <text evidence="1">Lacks conserved residue(s) required for the propagation of feature annotation.</text>
</comment>
<dbReference type="STRING" id="3760.A0A251QNK6"/>
<keyword evidence="5" id="KW-1185">Reference proteome</keyword>